<dbReference type="Pfam" id="PF13091">
    <property type="entry name" value="PLDc_2"/>
    <property type="match status" value="2"/>
</dbReference>
<dbReference type="AlphaFoldDB" id="A0A3E4N431"/>
<comment type="caution">
    <text evidence="10">The sequence shown here is derived from an EMBL/GenBank/DDBJ whole genome shotgun (WGS) entry which is preliminary data.</text>
</comment>
<dbReference type="GO" id="GO:0032049">
    <property type="term" value="P:cardiolipin biosynthetic process"/>
    <property type="evidence" value="ECO:0007669"/>
    <property type="project" value="UniProtKB-UniRule"/>
</dbReference>
<evidence type="ECO:0000256" key="2">
    <source>
        <dbReference type="ARBA" id="ARBA00022475"/>
    </source>
</evidence>
<dbReference type="Proteomes" id="UP000283485">
    <property type="component" value="Unassembled WGS sequence"/>
</dbReference>
<evidence type="ECO:0000313" key="13">
    <source>
        <dbReference type="Proteomes" id="UP000283485"/>
    </source>
</evidence>
<dbReference type="PANTHER" id="PTHR21248:SF22">
    <property type="entry name" value="PHOSPHOLIPASE D"/>
    <property type="match status" value="1"/>
</dbReference>
<keyword evidence="7" id="KW-0472">Membrane</keyword>
<organism evidence="10 12">
    <name type="scientific">Phocaeicola plebeius</name>
    <dbReference type="NCBI Taxonomy" id="310297"/>
    <lineage>
        <taxon>Bacteria</taxon>
        <taxon>Pseudomonadati</taxon>
        <taxon>Bacteroidota</taxon>
        <taxon>Bacteroidia</taxon>
        <taxon>Bacteroidales</taxon>
        <taxon>Bacteroidaceae</taxon>
        <taxon>Phocaeicola</taxon>
    </lineage>
</organism>
<evidence type="ECO:0000313" key="10">
    <source>
        <dbReference type="EMBL" id="RGK56579.1"/>
    </source>
</evidence>
<dbReference type="EMBL" id="QRHQ01000009">
    <property type="protein sequence ID" value="RHF91541.1"/>
    <property type="molecule type" value="Genomic_DNA"/>
</dbReference>
<reference evidence="12 13" key="1">
    <citation type="submission" date="2018-08" db="EMBL/GenBank/DDBJ databases">
        <title>A genome reference for cultivated species of the human gut microbiota.</title>
        <authorList>
            <person name="Zou Y."/>
            <person name="Xue W."/>
            <person name="Luo G."/>
        </authorList>
    </citation>
    <scope>NUCLEOTIDE SEQUENCE [LARGE SCALE GENOMIC DNA]</scope>
    <source>
        <strain evidence="11 13">AM23-23</strain>
        <strain evidence="10 12">TF10-3AC</strain>
    </source>
</reference>
<evidence type="ECO:0000259" key="9">
    <source>
        <dbReference type="PROSITE" id="PS50035"/>
    </source>
</evidence>
<evidence type="ECO:0000313" key="11">
    <source>
        <dbReference type="EMBL" id="RHF91541.1"/>
    </source>
</evidence>
<evidence type="ECO:0000256" key="3">
    <source>
        <dbReference type="ARBA" id="ARBA00022679"/>
    </source>
</evidence>
<dbReference type="SUPFAM" id="SSF56024">
    <property type="entry name" value="Phospholipase D/nuclease"/>
    <property type="match status" value="2"/>
</dbReference>
<dbReference type="Gene3D" id="3.30.870.10">
    <property type="entry name" value="Endonuclease Chain A"/>
    <property type="match status" value="2"/>
</dbReference>
<accession>A0A3E4N431</accession>
<dbReference type="InterPro" id="IPR022924">
    <property type="entry name" value="Cardiolipin_synthase"/>
</dbReference>
<dbReference type="GO" id="GO:0005886">
    <property type="term" value="C:plasma membrane"/>
    <property type="evidence" value="ECO:0007669"/>
    <property type="project" value="UniProtKB-SubCell"/>
</dbReference>
<keyword evidence="4" id="KW-0812">Transmembrane</keyword>
<keyword evidence="12" id="KW-1185">Reference proteome</keyword>
<evidence type="ECO:0000256" key="4">
    <source>
        <dbReference type="ARBA" id="ARBA00022692"/>
    </source>
</evidence>
<dbReference type="RefSeq" id="WP_117671683.1">
    <property type="nucleotide sequence ID" value="NZ_CABOGR010000009.1"/>
</dbReference>
<dbReference type="InterPro" id="IPR001736">
    <property type="entry name" value="PLipase_D/transphosphatidylase"/>
</dbReference>
<dbReference type="PANTHER" id="PTHR21248">
    <property type="entry name" value="CARDIOLIPIN SYNTHASE"/>
    <property type="match status" value="1"/>
</dbReference>
<evidence type="ECO:0000256" key="6">
    <source>
        <dbReference type="ARBA" id="ARBA00022989"/>
    </source>
</evidence>
<gene>
    <name evidence="10" type="primary">cls</name>
    <name evidence="11" type="ORF">DW653_06315</name>
    <name evidence="10" type="ORF">DXD04_05825</name>
</gene>
<feature type="domain" description="PLD phosphodiesterase" evidence="9">
    <location>
        <begin position="342"/>
        <end position="369"/>
    </location>
</feature>
<dbReference type="Proteomes" id="UP000260862">
    <property type="component" value="Unassembled WGS sequence"/>
</dbReference>
<dbReference type="NCBIfam" id="TIGR04265">
    <property type="entry name" value="bac_cardiolipin"/>
    <property type="match status" value="1"/>
</dbReference>
<evidence type="ECO:0000256" key="8">
    <source>
        <dbReference type="NCBIfam" id="TIGR04265"/>
    </source>
</evidence>
<feature type="domain" description="PLD phosphodiesterase" evidence="9">
    <location>
        <begin position="170"/>
        <end position="192"/>
    </location>
</feature>
<evidence type="ECO:0000256" key="1">
    <source>
        <dbReference type="ARBA" id="ARBA00004236"/>
    </source>
</evidence>
<dbReference type="EC" id="2.7.8.-" evidence="8"/>
<proteinExistence type="predicted"/>
<dbReference type="PROSITE" id="PS50035">
    <property type="entry name" value="PLD"/>
    <property type="match status" value="2"/>
</dbReference>
<dbReference type="InterPro" id="IPR025202">
    <property type="entry name" value="PLD-like_dom"/>
</dbReference>
<dbReference type="CDD" id="cd09112">
    <property type="entry name" value="PLDc_CLS_2"/>
    <property type="match status" value="1"/>
</dbReference>
<evidence type="ECO:0000313" key="12">
    <source>
        <dbReference type="Proteomes" id="UP000260862"/>
    </source>
</evidence>
<dbReference type="SMART" id="SM00155">
    <property type="entry name" value="PLDc"/>
    <property type="match status" value="2"/>
</dbReference>
<sequence length="429" mass="49097">MKMKVKLYLLGWVIMICSVISAKGQSLKEVVGQAETDTTNVYLPADSLFARFLKEKQIPVTACNRMTLLKSGRSKFEHLFEDIKKAENYIHLEYFNFRSDSIAKELFTLLAEKAKEGVTIKALFDDFGNLSNSRPLRKEHLKMLAERGVEMARFSPIRFPYINHVFCRDHQKIVVIDGKVGYTGGMNIADYYINGLPEIGPWRDMHIRIEGPAVQYLEKAFLGVWNKETHEGLKEGQVPHDTLCEGSGRRVAIVQRIPKACPEIMREAYIAALDAAERKVQIINPYFTPTRKVRNAIKRAAERGVRVEIMIPGKSDISFTPDAGFYIANKLRKAGAHIYVFNGGFHHSKIMMVDERFCTVGSTNLNSRSLHYDYEINAFILDLPTTAELGEVFQNDKLNSTIMTREEYKKRSVWRRFVGWFAHLFTPVI</sequence>
<evidence type="ECO:0000256" key="7">
    <source>
        <dbReference type="ARBA" id="ARBA00023136"/>
    </source>
</evidence>
<dbReference type="GO" id="GO:0008808">
    <property type="term" value="F:cardiolipin synthase activity"/>
    <property type="evidence" value="ECO:0007669"/>
    <property type="project" value="UniProtKB-UniRule"/>
</dbReference>
<comment type="subcellular location">
    <subcellularLocation>
        <location evidence="1">Cell membrane</location>
    </subcellularLocation>
</comment>
<keyword evidence="6" id="KW-1133">Transmembrane helix</keyword>
<dbReference type="CDD" id="cd09110">
    <property type="entry name" value="PLDc_CLS_1"/>
    <property type="match status" value="1"/>
</dbReference>
<keyword evidence="3" id="KW-0808">Transferase</keyword>
<dbReference type="EMBL" id="QSQT01000009">
    <property type="protein sequence ID" value="RGK56579.1"/>
    <property type="molecule type" value="Genomic_DNA"/>
</dbReference>
<keyword evidence="2" id="KW-1003">Cell membrane</keyword>
<evidence type="ECO:0000256" key="5">
    <source>
        <dbReference type="ARBA" id="ARBA00022737"/>
    </source>
</evidence>
<name>A0A3E4N431_9BACT</name>
<keyword evidence="5" id="KW-0677">Repeat</keyword>
<protein>
    <recommendedName>
        <fullName evidence="8">Cardiolipin synthase</fullName>
        <ecNumber evidence="8">2.7.8.-</ecNumber>
    </recommendedName>
</protein>